<keyword evidence="2" id="KW-1185">Reference proteome</keyword>
<dbReference type="Proteomes" id="UP000091967">
    <property type="component" value="Unassembled WGS sequence"/>
</dbReference>
<organism evidence="1 2">
    <name type="scientific">Fusarium poae</name>
    <dbReference type="NCBI Taxonomy" id="36050"/>
    <lineage>
        <taxon>Eukaryota</taxon>
        <taxon>Fungi</taxon>
        <taxon>Dikarya</taxon>
        <taxon>Ascomycota</taxon>
        <taxon>Pezizomycotina</taxon>
        <taxon>Sordariomycetes</taxon>
        <taxon>Hypocreomycetidae</taxon>
        <taxon>Hypocreales</taxon>
        <taxon>Nectriaceae</taxon>
        <taxon>Fusarium</taxon>
    </lineage>
</organism>
<reference evidence="1 2" key="1">
    <citation type="submission" date="2016-06" db="EMBL/GenBank/DDBJ databases">
        <title>Living apart together: crosstalk between the core and supernumerary genomes in a fungal plant pathogen.</title>
        <authorList>
            <person name="Vanheule A."/>
            <person name="Audenaert K."/>
            <person name="Warris S."/>
            <person name="Van De Geest H."/>
            <person name="Schijlen E."/>
            <person name="Hofte M."/>
            <person name="De Saeger S."/>
            <person name="Haesaert G."/>
            <person name="Waalwijk C."/>
            <person name="Van Der Lee T."/>
        </authorList>
    </citation>
    <scope>NUCLEOTIDE SEQUENCE [LARGE SCALE GENOMIC DNA]</scope>
    <source>
        <strain evidence="1 2">2516</strain>
    </source>
</reference>
<evidence type="ECO:0000313" key="2">
    <source>
        <dbReference type="Proteomes" id="UP000091967"/>
    </source>
</evidence>
<dbReference type="EMBL" id="LYXU01000124">
    <property type="protein sequence ID" value="OBS15861.1"/>
    <property type="molecule type" value="Genomic_DNA"/>
</dbReference>
<evidence type="ECO:0000313" key="1">
    <source>
        <dbReference type="EMBL" id="OBS15861.1"/>
    </source>
</evidence>
<dbReference type="AlphaFoldDB" id="A0A1B8A5X1"/>
<sequence length="419" mass="47134">MTREQEPKKLMIVRNDGPDADNIAAFMLILKPDAQEHLDSLLRKHFSGAGSPLKIRLNGLLTEQAISKVEKISDEDRALLHMAIKDSNGSVEDSKLHASLVARDLAMCLCERPGTSGRHSKFTVLVDNEGLPKASPVNLKCHAQEQLFSRTPEEIREFYRSMESPMPQRREKIRQWYEKCISEADEKRYDMDFSVDSLDLEKLKGRIMAAGDVTFIEGASFKLLRRLVDDSAVAAKMECLVQAGTLNLAGNIFNDQFNIALDPESAEYVLRRAHVFRDFIAVPSHTSQAITFSVGRLEEHGFSGLARWILSFTLRNDPAKVSEGVVTLKSQHGHERVKLPDLAMILLGLGSGTYPSQVARVVLPNTQSGPLLFKIQIRESAYSNQRLATSTSRWTWRNFLSRYNKESLNSGWILEAVDY</sequence>
<protein>
    <submittedName>
        <fullName evidence="1">Uncharacterized protein</fullName>
    </submittedName>
</protein>
<accession>A0A1B8A5X1</accession>
<gene>
    <name evidence="1" type="ORF">FPOA_13366</name>
</gene>
<name>A0A1B8A5X1_FUSPO</name>
<proteinExistence type="predicted"/>
<comment type="caution">
    <text evidence="1">The sequence shown here is derived from an EMBL/GenBank/DDBJ whole genome shotgun (WGS) entry which is preliminary data.</text>
</comment>
<dbReference type="STRING" id="36050.A0A1B8A5X1"/>